<dbReference type="Proteomes" id="UP001550739">
    <property type="component" value="Unassembled WGS sequence"/>
</dbReference>
<dbReference type="EMBL" id="JBEZVE010000025">
    <property type="protein sequence ID" value="MEU3786087.1"/>
    <property type="molecule type" value="Genomic_DNA"/>
</dbReference>
<feature type="region of interest" description="Disordered" evidence="1">
    <location>
        <begin position="116"/>
        <end position="135"/>
    </location>
</feature>
<keyword evidence="3" id="KW-1185">Reference proteome</keyword>
<proteinExistence type="predicted"/>
<organism evidence="2 3">
    <name type="scientific">Streptomyces sp. 900129855</name>
    <dbReference type="NCBI Taxonomy" id="3155129"/>
    <lineage>
        <taxon>Bacteria</taxon>
        <taxon>Bacillati</taxon>
        <taxon>Actinomycetota</taxon>
        <taxon>Actinomycetes</taxon>
        <taxon>Kitasatosporales</taxon>
        <taxon>Streptomycetaceae</taxon>
        <taxon>Streptomyces</taxon>
    </lineage>
</organism>
<accession>A0ABV2ZU38</accession>
<gene>
    <name evidence="2" type="ORF">AB0E89_37050</name>
</gene>
<evidence type="ECO:0000256" key="1">
    <source>
        <dbReference type="SAM" id="MobiDB-lite"/>
    </source>
</evidence>
<evidence type="ECO:0000313" key="2">
    <source>
        <dbReference type="EMBL" id="MEU3786087.1"/>
    </source>
</evidence>
<name>A0ABV2ZU38_9ACTN</name>
<comment type="caution">
    <text evidence="2">The sequence shown here is derived from an EMBL/GenBank/DDBJ whole genome shotgun (WGS) entry which is preliminary data.</text>
</comment>
<evidence type="ECO:0000313" key="3">
    <source>
        <dbReference type="Proteomes" id="UP001550739"/>
    </source>
</evidence>
<protein>
    <submittedName>
        <fullName evidence="2">Uncharacterized protein</fullName>
    </submittedName>
</protein>
<reference evidence="2 3" key="1">
    <citation type="submission" date="2024-06" db="EMBL/GenBank/DDBJ databases">
        <title>The Natural Products Discovery Center: Release of the First 8490 Sequenced Strains for Exploring Actinobacteria Biosynthetic Diversity.</title>
        <authorList>
            <person name="Kalkreuter E."/>
            <person name="Kautsar S.A."/>
            <person name="Yang D."/>
            <person name="Bader C.D."/>
            <person name="Teijaro C.N."/>
            <person name="Fluegel L."/>
            <person name="Davis C.M."/>
            <person name="Simpson J.R."/>
            <person name="Lauterbach L."/>
            <person name="Steele A.D."/>
            <person name="Gui C."/>
            <person name="Meng S."/>
            <person name="Li G."/>
            <person name="Viehrig K."/>
            <person name="Ye F."/>
            <person name="Su P."/>
            <person name="Kiefer A.F."/>
            <person name="Nichols A."/>
            <person name="Cepeda A.J."/>
            <person name="Yan W."/>
            <person name="Fan B."/>
            <person name="Jiang Y."/>
            <person name="Adhikari A."/>
            <person name="Zheng C.-J."/>
            <person name="Schuster L."/>
            <person name="Cowan T.M."/>
            <person name="Smanski M.J."/>
            <person name="Chevrette M.G."/>
            <person name="De Carvalho L.P.S."/>
            <person name="Shen B."/>
        </authorList>
    </citation>
    <scope>NUCLEOTIDE SEQUENCE [LARGE SCALE GENOMIC DNA]</scope>
    <source>
        <strain evidence="2 3">NPDC033843</strain>
    </source>
</reference>
<dbReference type="InterPro" id="IPR012338">
    <property type="entry name" value="Beta-lactam/transpept-like"/>
</dbReference>
<sequence>MRMFLRGAATLAAVVTVASLTRGATTQPRTGKAAETAGTVQASAAVQIPPGVTADVAVFDRQTGTFTEQVNESARFRSASVVKLLLTLDFLWDHGPDCTIPRPTAPGWSRCCAAATTTPRTTTGRRTAARRSSTG</sequence>
<dbReference type="SUPFAM" id="SSF56601">
    <property type="entry name" value="beta-lactamase/transpeptidase-like"/>
    <property type="match status" value="1"/>
</dbReference>
<dbReference type="RefSeq" id="WP_361707969.1">
    <property type="nucleotide sequence ID" value="NZ_JBEZVE010000025.1"/>
</dbReference>